<dbReference type="Pfam" id="PF19568">
    <property type="entry name" value="Spore_III_AA"/>
    <property type="match status" value="1"/>
</dbReference>
<organism evidence="2 3">
    <name type="scientific">Bittarella massiliensis</name>
    <name type="common">ex Durand et al. 2017</name>
    <dbReference type="NCBI Taxonomy" id="1720313"/>
    <lineage>
        <taxon>Bacteria</taxon>
        <taxon>Bacillati</taxon>
        <taxon>Bacillota</taxon>
        <taxon>Clostridia</taxon>
        <taxon>Eubacteriales</taxon>
        <taxon>Oscillospiraceae</taxon>
        <taxon>Bittarella (ex Durand et al. 2017)</taxon>
    </lineage>
</organism>
<dbReference type="AlphaFoldDB" id="A0AAW5KHR9"/>
<dbReference type="EMBL" id="JANGAB010000425">
    <property type="protein sequence ID" value="MCQ4950905.1"/>
    <property type="molecule type" value="Genomic_DNA"/>
</dbReference>
<feature type="non-terminal residue" evidence="2">
    <location>
        <position position="98"/>
    </location>
</feature>
<gene>
    <name evidence="2" type="ORF">NE646_14880</name>
</gene>
<accession>A0AAW5KHR9</accession>
<evidence type="ECO:0000259" key="1">
    <source>
        <dbReference type="Pfam" id="PF19568"/>
    </source>
</evidence>
<protein>
    <submittedName>
        <fullName evidence="2">Stage III sporulation protein AA</fullName>
    </submittedName>
</protein>
<proteinExistence type="predicted"/>
<reference evidence="2" key="1">
    <citation type="submission" date="2022-06" db="EMBL/GenBank/DDBJ databases">
        <title>Isolation of gut microbiota from human fecal samples.</title>
        <authorList>
            <person name="Pamer E.G."/>
            <person name="Barat B."/>
            <person name="Waligurski E."/>
            <person name="Medina S."/>
            <person name="Paddock L."/>
            <person name="Mostad J."/>
        </authorList>
    </citation>
    <scope>NUCLEOTIDE SEQUENCE</scope>
    <source>
        <strain evidence="2">DFI.7.96</strain>
    </source>
</reference>
<feature type="non-terminal residue" evidence="2">
    <location>
        <position position="1"/>
    </location>
</feature>
<name>A0AAW5KHR9_9FIRM</name>
<dbReference type="InterPro" id="IPR045735">
    <property type="entry name" value="Spore_III_AA_AAA+_ATPase"/>
</dbReference>
<dbReference type="Proteomes" id="UP001205063">
    <property type="component" value="Unassembled WGS sequence"/>
</dbReference>
<evidence type="ECO:0000313" key="3">
    <source>
        <dbReference type="Proteomes" id="UP001205063"/>
    </source>
</evidence>
<sequence length="98" mass="10986">GKLTKQMQGVCQVEAKDLRETMEYVSNYSMYAFEEEIRQGFITIQGGHRVGIAGKTVLDGAKIKSLKYISYINLRLSHQIKGCANQILPYVVNKGNVC</sequence>
<evidence type="ECO:0000313" key="2">
    <source>
        <dbReference type="EMBL" id="MCQ4950905.1"/>
    </source>
</evidence>
<comment type="caution">
    <text evidence="2">The sequence shown here is derived from an EMBL/GenBank/DDBJ whole genome shotgun (WGS) entry which is preliminary data.</text>
</comment>
<feature type="domain" description="Stage III sporulation protein AA AAA+ ATPase" evidence="1">
    <location>
        <begin position="12"/>
        <end position="98"/>
    </location>
</feature>